<evidence type="ECO:0000259" key="4">
    <source>
        <dbReference type="Pfam" id="PF00135"/>
    </source>
</evidence>
<dbReference type="InterPro" id="IPR002018">
    <property type="entry name" value="CarbesteraseB"/>
</dbReference>
<dbReference type="PROSITE" id="PS00122">
    <property type="entry name" value="CARBOXYLESTERASE_B_1"/>
    <property type="match status" value="1"/>
</dbReference>
<dbReference type="EMBL" id="JBHUKR010000026">
    <property type="protein sequence ID" value="MFD2422222.1"/>
    <property type="molecule type" value="Genomic_DNA"/>
</dbReference>
<dbReference type="EC" id="3.1.1.-" evidence="3"/>
<protein>
    <recommendedName>
        <fullName evidence="3">Carboxylic ester hydrolase</fullName>
        <ecNumber evidence="3">3.1.1.-</ecNumber>
    </recommendedName>
</protein>
<dbReference type="Proteomes" id="UP001597417">
    <property type="component" value="Unassembled WGS sequence"/>
</dbReference>
<reference evidence="6" key="1">
    <citation type="journal article" date="2019" name="Int. J. Syst. Evol. Microbiol.">
        <title>The Global Catalogue of Microorganisms (GCM) 10K type strain sequencing project: providing services to taxonomists for standard genome sequencing and annotation.</title>
        <authorList>
            <consortium name="The Broad Institute Genomics Platform"/>
            <consortium name="The Broad Institute Genome Sequencing Center for Infectious Disease"/>
            <person name="Wu L."/>
            <person name="Ma J."/>
        </authorList>
    </citation>
    <scope>NUCLEOTIDE SEQUENCE [LARGE SCALE GENOMIC DNA]</scope>
    <source>
        <strain evidence="6">CGMCC 4.7645</strain>
    </source>
</reference>
<dbReference type="Pfam" id="PF00135">
    <property type="entry name" value="COesterase"/>
    <property type="match status" value="1"/>
</dbReference>
<feature type="domain" description="Carboxylesterase type B" evidence="4">
    <location>
        <begin position="3"/>
        <end position="459"/>
    </location>
</feature>
<comment type="caution">
    <text evidence="5">The sequence shown here is derived from an EMBL/GenBank/DDBJ whole genome shotgun (WGS) entry which is preliminary data.</text>
</comment>
<sequence length="498" mass="53882">MTRVRTEYGVVEGNESAGLHFFRNIPFAAPPFGRHRFCPPVAPEPWDGVRDGTRPGAAAPQPEGQGLLGSVYAPATTGQDCLTLEVCTPEPGAANLPVMVHIHGGGYVFGAGSAPGYRGHTFARHGIVHVGVNYRLGIDGFLYLGDDKDNLGLRDQTAALEWVRRNIAAFGGDPGQVTIFGQSGGAVSVFNHLAMPASRGLFTRAIAQSGHPAATVAPEEAMRITRQVARHLRVAPTVEGLRDVPISKTVAATEAAMTRFGRRLVVGDRRALLLSPFRTVHGIETLPVSAWQLSKTRSAEPDIPLLTGTVRNETADIVTMIGNSAWLAALVRQGLRSAIGIDQALREAYRDGPRRISDPSALAEAAWTDWGFRIPTLRFAAVRTPPTWVYEFRWQSETRPALLGASHGIELCFVRDEVELVATAGQAGRQLLGTREPHSLATAMHTAWVRFATTGDPGWPTYEPLNRATMVFDDSSEVVADAAGSERRAWEERELHGM</sequence>
<evidence type="ECO:0000313" key="6">
    <source>
        <dbReference type="Proteomes" id="UP001597417"/>
    </source>
</evidence>
<comment type="similarity">
    <text evidence="1 3">Belongs to the type-B carboxylesterase/lipase family.</text>
</comment>
<evidence type="ECO:0000256" key="2">
    <source>
        <dbReference type="ARBA" id="ARBA00022801"/>
    </source>
</evidence>
<dbReference type="RefSeq" id="WP_378271216.1">
    <property type="nucleotide sequence ID" value="NZ_JBHUKR010000026.1"/>
</dbReference>
<dbReference type="InterPro" id="IPR029058">
    <property type="entry name" value="AB_hydrolase_fold"/>
</dbReference>
<name>A0ABW5G933_9PSEU</name>
<dbReference type="InterPro" id="IPR050309">
    <property type="entry name" value="Type-B_Carboxylest/Lipase"/>
</dbReference>
<accession>A0ABW5G933</accession>
<proteinExistence type="inferred from homology"/>
<organism evidence="5 6">
    <name type="scientific">Amycolatopsis pigmentata</name>
    <dbReference type="NCBI Taxonomy" id="450801"/>
    <lineage>
        <taxon>Bacteria</taxon>
        <taxon>Bacillati</taxon>
        <taxon>Actinomycetota</taxon>
        <taxon>Actinomycetes</taxon>
        <taxon>Pseudonocardiales</taxon>
        <taxon>Pseudonocardiaceae</taxon>
        <taxon>Amycolatopsis</taxon>
    </lineage>
</organism>
<keyword evidence="6" id="KW-1185">Reference proteome</keyword>
<evidence type="ECO:0000256" key="1">
    <source>
        <dbReference type="ARBA" id="ARBA00005964"/>
    </source>
</evidence>
<evidence type="ECO:0000313" key="5">
    <source>
        <dbReference type="EMBL" id="MFD2422222.1"/>
    </source>
</evidence>
<dbReference type="PANTHER" id="PTHR11559">
    <property type="entry name" value="CARBOXYLESTERASE"/>
    <property type="match status" value="1"/>
</dbReference>
<evidence type="ECO:0000256" key="3">
    <source>
        <dbReference type="RuleBase" id="RU361235"/>
    </source>
</evidence>
<keyword evidence="2 3" id="KW-0378">Hydrolase</keyword>
<dbReference type="Gene3D" id="3.40.50.1820">
    <property type="entry name" value="alpha/beta hydrolase"/>
    <property type="match status" value="1"/>
</dbReference>
<dbReference type="InterPro" id="IPR019826">
    <property type="entry name" value="Carboxylesterase_B_AS"/>
</dbReference>
<gene>
    <name evidence="5" type="ORF">ACFSXZ_38455</name>
</gene>
<dbReference type="SUPFAM" id="SSF53474">
    <property type="entry name" value="alpha/beta-Hydrolases"/>
    <property type="match status" value="1"/>
</dbReference>